<name>A0A1I7Z216_9BILA</name>
<dbReference type="Proteomes" id="UP000095287">
    <property type="component" value="Unplaced"/>
</dbReference>
<proteinExistence type="predicted"/>
<reference evidence="2" key="1">
    <citation type="submission" date="2016-11" db="UniProtKB">
        <authorList>
            <consortium name="WormBaseParasite"/>
        </authorList>
    </citation>
    <scope>IDENTIFICATION</scope>
</reference>
<sequence length="156" mass="18068">MVLRYGTHHFDRIDLRSPQLQLRSKGLSRTLDPMLPPTRVTHFVCKDYNGKCAAKLMIFRKLRAVKHHLWKRFPVFTSVTVPQRTGESAPLSLPLLHRSILWRLWQEIAAFDLEWSTEGCAYGALKCGSLDLIFRSAQLVELGVIKRVRSKWIDNL</sequence>
<dbReference type="WBParaSite" id="L893_g22041.t1">
    <property type="protein sequence ID" value="L893_g22041.t1"/>
    <property type="gene ID" value="L893_g22041"/>
</dbReference>
<evidence type="ECO:0000313" key="1">
    <source>
        <dbReference type="Proteomes" id="UP000095287"/>
    </source>
</evidence>
<protein>
    <submittedName>
        <fullName evidence="2">Uncharacterized protein</fullName>
    </submittedName>
</protein>
<keyword evidence="1" id="KW-1185">Reference proteome</keyword>
<dbReference type="AlphaFoldDB" id="A0A1I7Z216"/>
<evidence type="ECO:0000313" key="2">
    <source>
        <dbReference type="WBParaSite" id="L893_g22041.t1"/>
    </source>
</evidence>
<accession>A0A1I7Z216</accession>
<organism evidence="1 2">
    <name type="scientific">Steinernema glaseri</name>
    <dbReference type="NCBI Taxonomy" id="37863"/>
    <lineage>
        <taxon>Eukaryota</taxon>
        <taxon>Metazoa</taxon>
        <taxon>Ecdysozoa</taxon>
        <taxon>Nematoda</taxon>
        <taxon>Chromadorea</taxon>
        <taxon>Rhabditida</taxon>
        <taxon>Tylenchina</taxon>
        <taxon>Panagrolaimomorpha</taxon>
        <taxon>Strongyloidoidea</taxon>
        <taxon>Steinernematidae</taxon>
        <taxon>Steinernema</taxon>
    </lineage>
</organism>